<comment type="caution">
    <text evidence="1">The sequence shown here is derived from an EMBL/GenBank/DDBJ whole genome shotgun (WGS) entry which is preliminary data.</text>
</comment>
<evidence type="ECO:0000313" key="1">
    <source>
        <dbReference type="EMBL" id="KAJ8942390.1"/>
    </source>
</evidence>
<reference evidence="1" key="1">
    <citation type="journal article" date="2023" name="Insect Mol. Biol.">
        <title>Genome sequencing provides insights into the evolution of gene families encoding plant cell wall-degrading enzymes in longhorned beetles.</title>
        <authorList>
            <person name="Shin N.R."/>
            <person name="Okamura Y."/>
            <person name="Kirsch R."/>
            <person name="Pauchet Y."/>
        </authorList>
    </citation>
    <scope>NUCLEOTIDE SEQUENCE</scope>
    <source>
        <strain evidence="1">AMC_N1</strain>
    </source>
</reference>
<dbReference type="AlphaFoldDB" id="A0AAV8XUM2"/>
<dbReference type="EMBL" id="JAPWTK010000329">
    <property type="protein sequence ID" value="KAJ8942390.1"/>
    <property type="molecule type" value="Genomic_DNA"/>
</dbReference>
<evidence type="ECO:0000313" key="2">
    <source>
        <dbReference type="Proteomes" id="UP001162162"/>
    </source>
</evidence>
<dbReference type="Proteomes" id="UP001162162">
    <property type="component" value="Unassembled WGS sequence"/>
</dbReference>
<gene>
    <name evidence="1" type="ORF">NQ318_016638</name>
</gene>
<proteinExistence type="predicted"/>
<organism evidence="1 2">
    <name type="scientific">Aromia moschata</name>
    <dbReference type="NCBI Taxonomy" id="1265417"/>
    <lineage>
        <taxon>Eukaryota</taxon>
        <taxon>Metazoa</taxon>
        <taxon>Ecdysozoa</taxon>
        <taxon>Arthropoda</taxon>
        <taxon>Hexapoda</taxon>
        <taxon>Insecta</taxon>
        <taxon>Pterygota</taxon>
        <taxon>Neoptera</taxon>
        <taxon>Endopterygota</taxon>
        <taxon>Coleoptera</taxon>
        <taxon>Polyphaga</taxon>
        <taxon>Cucujiformia</taxon>
        <taxon>Chrysomeloidea</taxon>
        <taxon>Cerambycidae</taxon>
        <taxon>Cerambycinae</taxon>
        <taxon>Callichromatini</taxon>
        <taxon>Aromia</taxon>
    </lineage>
</organism>
<accession>A0AAV8XUM2</accession>
<protein>
    <submittedName>
        <fullName evidence="1">Uncharacterized protein</fullName>
    </submittedName>
</protein>
<keyword evidence="2" id="KW-1185">Reference proteome</keyword>
<sequence>MERTVLDDVARKVLAIKKAKARFLLRKAVGTDTLQVGDCLEKSKASKSNLHSKSGLISKDHITTFITDSIPTCEHVFVLQFREMVYLTEMHKIPILQMIGYGDRIRTQALFAYFKKNIWSCRRYLKVHFYNEPKIAKYKKMLELLLRRIASIFELLPKISKEIYRVFPNEIE</sequence>
<name>A0AAV8XUM2_9CUCU</name>